<dbReference type="CDD" id="cd01700">
    <property type="entry name" value="PolY_Pol_V_umuC"/>
    <property type="match status" value="1"/>
</dbReference>
<dbReference type="AlphaFoldDB" id="A0A1I1SNQ5"/>
<dbReference type="Gene3D" id="3.30.70.270">
    <property type="match status" value="1"/>
</dbReference>
<protein>
    <submittedName>
        <fullName evidence="7">DNA polymerase V</fullName>
    </submittedName>
</protein>
<dbReference type="InterPro" id="IPR001126">
    <property type="entry name" value="UmuC"/>
</dbReference>
<dbReference type="InterPro" id="IPR025188">
    <property type="entry name" value="DUF4113"/>
</dbReference>
<dbReference type="SUPFAM" id="SSF56672">
    <property type="entry name" value="DNA/RNA polymerases"/>
    <property type="match status" value="1"/>
</dbReference>
<keyword evidence="2" id="KW-0227">DNA damage</keyword>
<dbReference type="PANTHER" id="PTHR11076">
    <property type="entry name" value="DNA REPAIR POLYMERASE UMUC / TRANSFERASE FAMILY MEMBER"/>
    <property type="match status" value="1"/>
</dbReference>
<proteinExistence type="inferred from homology"/>
<dbReference type="PROSITE" id="PS50173">
    <property type="entry name" value="UMUC"/>
    <property type="match status" value="1"/>
</dbReference>
<evidence type="ECO:0000313" key="7">
    <source>
        <dbReference type="EMBL" id="SFD48066.1"/>
    </source>
</evidence>
<dbReference type="InterPro" id="IPR043502">
    <property type="entry name" value="DNA/RNA_pol_sf"/>
</dbReference>
<dbReference type="GO" id="GO:0003887">
    <property type="term" value="F:DNA-directed DNA polymerase activity"/>
    <property type="evidence" value="ECO:0007669"/>
    <property type="project" value="TreeGrafter"/>
</dbReference>
<organism evidence="7 8">
    <name type="scientific">Pseudoalteromonas denitrificans DSM 6059</name>
    <dbReference type="NCBI Taxonomy" id="1123010"/>
    <lineage>
        <taxon>Bacteria</taxon>
        <taxon>Pseudomonadati</taxon>
        <taxon>Pseudomonadota</taxon>
        <taxon>Gammaproteobacteria</taxon>
        <taxon>Alteromonadales</taxon>
        <taxon>Pseudoalteromonadaceae</taxon>
        <taxon>Pseudoalteromonas</taxon>
    </lineage>
</organism>
<dbReference type="GO" id="GO:0005829">
    <property type="term" value="C:cytosol"/>
    <property type="evidence" value="ECO:0007669"/>
    <property type="project" value="TreeGrafter"/>
</dbReference>
<evidence type="ECO:0000256" key="2">
    <source>
        <dbReference type="ARBA" id="ARBA00022763"/>
    </source>
</evidence>
<dbReference type="Gene3D" id="1.10.150.20">
    <property type="entry name" value="5' to 3' exonuclease, C-terminal subdomain"/>
    <property type="match status" value="1"/>
</dbReference>
<accession>A0A1I1SNQ5</accession>
<dbReference type="OrthoDB" id="9808813at2"/>
<sequence>MFALVDAVSFYASAEKVFDPAIRNKPVVVLTNNDGCICAVCPIARKLNIPKFQPYFKVKGYLAKHNVVIRSSNYELYADLSEKMMNIVGRYCDNQYVYSIDESFLQFTGFKRLVDDWHEYGHNIRLAVWREAKLPVGVGFGTTPTLAKAANHAAKKLSGYNGVAIIDNEASRQEILTKMKVTDVWGIGTRLGKKLQLMGIHTALDLANCNARDMGRLFSIVIERTISELNGIQCLSWDDIKQVKKEIFSSRSFGKRITHIESLQSALAAHCNIVARKLRRQKSLTKRIVIFASSSPHENNYYKKFFMHDFAVATSDTCIITKAMNYILPSLFQPGVRFYRCGVGAIELETAQFMQMDMFNINKDKPELMACFDKINNRFGQGTLKLACEKSAVSWQMKRYFLSPQFTSRWRDIPKIYCK</sequence>
<dbReference type="Pfam" id="PF13438">
    <property type="entry name" value="DUF4113"/>
    <property type="match status" value="1"/>
</dbReference>
<name>A0A1I1SNQ5_9GAMM</name>
<gene>
    <name evidence="7" type="ORF">SAMN02745724_04644</name>
</gene>
<dbReference type="PANTHER" id="PTHR11076:SF34">
    <property type="entry name" value="PROTEIN UMUC"/>
    <property type="match status" value="1"/>
</dbReference>
<dbReference type="GO" id="GO:0006281">
    <property type="term" value="P:DNA repair"/>
    <property type="evidence" value="ECO:0007669"/>
    <property type="project" value="UniProtKB-KW"/>
</dbReference>
<evidence type="ECO:0000259" key="6">
    <source>
        <dbReference type="PROSITE" id="PS50173"/>
    </source>
</evidence>
<evidence type="ECO:0000256" key="3">
    <source>
        <dbReference type="ARBA" id="ARBA00023199"/>
    </source>
</evidence>
<keyword evidence="4" id="KW-0234">DNA repair</keyword>
<evidence type="ECO:0000256" key="1">
    <source>
        <dbReference type="ARBA" id="ARBA00010945"/>
    </source>
</evidence>
<dbReference type="GO" id="GO:0003684">
    <property type="term" value="F:damaged DNA binding"/>
    <property type="evidence" value="ECO:0007669"/>
    <property type="project" value="InterPro"/>
</dbReference>
<evidence type="ECO:0000256" key="5">
    <source>
        <dbReference type="ARBA" id="ARBA00023236"/>
    </source>
</evidence>
<dbReference type="GO" id="GO:0009432">
    <property type="term" value="P:SOS response"/>
    <property type="evidence" value="ECO:0007669"/>
    <property type="project" value="UniProtKB-KW"/>
</dbReference>
<dbReference type="EMBL" id="FOLO01000061">
    <property type="protein sequence ID" value="SFD48066.1"/>
    <property type="molecule type" value="Genomic_DNA"/>
</dbReference>
<feature type="domain" description="UmuC" evidence="6">
    <location>
        <begin position="2"/>
        <end position="188"/>
    </location>
</feature>
<comment type="similarity">
    <text evidence="1">Belongs to the DNA polymerase type-Y family.</text>
</comment>
<dbReference type="InterPro" id="IPR050116">
    <property type="entry name" value="DNA_polymerase-Y"/>
</dbReference>
<dbReference type="Proteomes" id="UP000198862">
    <property type="component" value="Unassembled WGS sequence"/>
</dbReference>
<dbReference type="Pfam" id="PF00817">
    <property type="entry name" value="IMS"/>
    <property type="match status" value="1"/>
</dbReference>
<dbReference type="STRING" id="1123010.SAMN02745724_04644"/>
<dbReference type="RefSeq" id="WP_091990406.1">
    <property type="nucleotide sequence ID" value="NZ_FOLO01000061.1"/>
</dbReference>
<keyword evidence="3" id="KW-0741">SOS mutagenesis</keyword>
<dbReference type="InterPro" id="IPR043128">
    <property type="entry name" value="Rev_trsase/Diguanyl_cyclase"/>
</dbReference>
<dbReference type="InterPro" id="IPR017961">
    <property type="entry name" value="DNA_pol_Y-fam_little_finger"/>
</dbReference>
<keyword evidence="5" id="KW-0742">SOS response</keyword>
<dbReference type="Gene3D" id="3.40.1170.60">
    <property type="match status" value="1"/>
</dbReference>
<evidence type="ECO:0000256" key="4">
    <source>
        <dbReference type="ARBA" id="ARBA00023204"/>
    </source>
</evidence>
<dbReference type="Pfam" id="PF11799">
    <property type="entry name" value="IMS_C"/>
    <property type="match status" value="1"/>
</dbReference>
<evidence type="ECO:0000313" key="8">
    <source>
        <dbReference type="Proteomes" id="UP000198862"/>
    </source>
</evidence>
<dbReference type="GO" id="GO:0042276">
    <property type="term" value="P:error-prone translesion synthesis"/>
    <property type="evidence" value="ECO:0007669"/>
    <property type="project" value="TreeGrafter"/>
</dbReference>
<reference evidence="7 8" key="1">
    <citation type="submission" date="2016-10" db="EMBL/GenBank/DDBJ databases">
        <authorList>
            <person name="de Groot N.N."/>
        </authorList>
    </citation>
    <scope>NUCLEOTIDE SEQUENCE [LARGE SCALE GENOMIC DNA]</scope>
    <source>
        <strain evidence="7 8">DSM 6059</strain>
    </source>
</reference>
<keyword evidence="8" id="KW-1185">Reference proteome</keyword>